<dbReference type="InterPro" id="IPR000515">
    <property type="entry name" value="MetI-like"/>
</dbReference>
<keyword evidence="2 7" id="KW-0813">Transport</keyword>
<evidence type="ECO:0000313" key="10">
    <source>
        <dbReference type="Proteomes" id="UP000028525"/>
    </source>
</evidence>
<evidence type="ECO:0000313" key="9">
    <source>
        <dbReference type="EMBL" id="KEZ88537.1"/>
    </source>
</evidence>
<evidence type="ECO:0000256" key="6">
    <source>
        <dbReference type="ARBA" id="ARBA00023136"/>
    </source>
</evidence>
<protein>
    <submittedName>
        <fullName evidence="9">ABC transporter permease</fullName>
    </submittedName>
</protein>
<dbReference type="EMBL" id="JPME01000023">
    <property type="protein sequence ID" value="KEZ88537.1"/>
    <property type="molecule type" value="Genomic_DNA"/>
</dbReference>
<keyword evidence="10" id="KW-1185">Reference proteome</keyword>
<dbReference type="Pfam" id="PF00528">
    <property type="entry name" value="BPD_transp_1"/>
    <property type="match status" value="1"/>
</dbReference>
<name>A0A084JHV3_9FIRM</name>
<dbReference type="GO" id="GO:0005886">
    <property type="term" value="C:plasma membrane"/>
    <property type="evidence" value="ECO:0007669"/>
    <property type="project" value="UniProtKB-SubCell"/>
</dbReference>
<evidence type="ECO:0000259" key="8">
    <source>
        <dbReference type="PROSITE" id="PS50928"/>
    </source>
</evidence>
<evidence type="ECO:0000256" key="7">
    <source>
        <dbReference type="RuleBase" id="RU363032"/>
    </source>
</evidence>
<organism evidence="9 10">
    <name type="scientific">Lacrimispora celerecrescens</name>
    <dbReference type="NCBI Taxonomy" id="29354"/>
    <lineage>
        <taxon>Bacteria</taxon>
        <taxon>Bacillati</taxon>
        <taxon>Bacillota</taxon>
        <taxon>Clostridia</taxon>
        <taxon>Lachnospirales</taxon>
        <taxon>Lachnospiraceae</taxon>
        <taxon>Lacrimispora</taxon>
    </lineage>
</organism>
<comment type="caution">
    <text evidence="9">The sequence shown here is derived from an EMBL/GenBank/DDBJ whole genome shotgun (WGS) entry which is preliminary data.</text>
</comment>
<dbReference type="STRING" id="29354.IO98_17835"/>
<feature type="transmembrane region" description="Helical" evidence="7">
    <location>
        <begin position="165"/>
        <end position="189"/>
    </location>
</feature>
<dbReference type="PANTHER" id="PTHR30193">
    <property type="entry name" value="ABC TRANSPORTER PERMEASE PROTEIN"/>
    <property type="match status" value="1"/>
</dbReference>
<dbReference type="InterPro" id="IPR051393">
    <property type="entry name" value="ABC_transporter_permease"/>
</dbReference>
<dbReference type="PANTHER" id="PTHR30193:SF1">
    <property type="entry name" value="ABC TRANSPORTER PERMEASE PROTEIN YESP-RELATED"/>
    <property type="match status" value="1"/>
</dbReference>
<keyword evidence="6 7" id="KW-0472">Membrane</keyword>
<dbReference type="Gene3D" id="1.10.3720.10">
    <property type="entry name" value="MetI-like"/>
    <property type="match status" value="1"/>
</dbReference>
<feature type="transmembrane region" description="Helical" evidence="7">
    <location>
        <begin position="21"/>
        <end position="42"/>
    </location>
</feature>
<dbReference type="GO" id="GO:0055085">
    <property type="term" value="P:transmembrane transport"/>
    <property type="evidence" value="ECO:0007669"/>
    <property type="project" value="InterPro"/>
</dbReference>
<feature type="transmembrane region" description="Helical" evidence="7">
    <location>
        <begin position="210"/>
        <end position="232"/>
    </location>
</feature>
<keyword evidence="3" id="KW-1003">Cell membrane</keyword>
<keyword evidence="5 7" id="KW-1133">Transmembrane helix</keyword>
<proteinExistence type="inferred from homology"/>
<feature type="transmembrane region" description="Helical" evidence="7">
    <location>
        <begin position="270"/>
        <end position="293"/>
    </location>
</feature>
<evidence type="ECO:0000256" key="2">
    <source>
        <dbReference type="ARBA" id="ARBA00022448"/>
    </source>
</evidence>
<evidence type="ECO:0000256" key="5">
    <source>
        <dbReference type="ARBA" id="ARBA00022989"/>
    </source>
</evidence>
<dbReference type="Proteomes" id="UP000028525">
    <property type="component" value="Unassembled WGS sequence"/>
</dbReference>
<comment type="subcellular location">
    <subcellularLocation>
        <location evidence="1 7">Cell membrane</location>
        <topology evidence="1 7">Multi-pass membrane protein</topology>
    </subcellularLocation>
</comment>
<evidence type="ECO:0000256" key="1">
    <source>
        <dbReference type="ARBA" id="ARBA00004651"/>
    </source>
</evidence>
<evidence type="ECO:0000256" key="4">
    <source>
        <dbReference type="ARBA" id="ARBA00022692"/>
    </source>
</evidence>
<reference evidence="9 10" key="1">
    <citation type="submission" date="2014-07" db="EMBL/GenBank/DDBJ databases">
        <title>Draft genome of Clostridium celerecrescens 152B isolated from sediments associated with methane hydrate from Krishna Godavari basin.</title>
        <authorList>
            <person name="Honkalas V.S."/>
            <person name="Dabir A.P."/>
            <person name="Arora P."/>
            <person name="Dhakephalkar P.K."/>
        </authorList>
    </citation>
    <scope>NUCLEOTIDE SEQUENCE [LARGE SCALE GENOMIC DNA]</scope>
    <source>
        <strain evidence="9 10">152B</strain>
    </source>
</reference>
<feature type="domain" description="ABC transmembrane type-1" evidence="8">
    <location>
        <begin position="80"/>
        <end position="291"/>
    </location>
</feature>
<comment type="similarity">
    <text evidence="7">Belongs to the binding-protein-dependent transport system permease family.</text>
</comment>
<dbReference type="SUPFAM" id="SSF161098">
    <property type="entry name" value="MetI-like"/>
    <property type="match status" value="1"/>
</dbReference>
<accession>A0A084JHV3</accession>
<gene>
    <name evidence="9" type="ORF">IO98_17835</name>
</gene>
<feature type="transmembrane region" description="Helical" evidence="7">
    <location>
        <begin position="117"/>
        <end position="138"/>
    </location>
</feature>
<keyword evidence="4 7" id="KW-0812">Transmembrane</keyword>
<dbReference type="RefSeq" id="WP_038283515.1">
    <property type="nucleotide sequence ID" value="NZ_JPME01000023.1"/>
</dbReference>
<dbReference type="InterPro" id="IPR035906">
    <property type="entry name" value="MetI-like_sf"/>
</dbReference>
<dbReference type="PROSITE" id="PS50928">
    <property type="entry name" value="ABC_TM1"/>
    <property type="match status" value="1"/>
</dbReference>
<feature type="transmembrane region" description="Helical" evidence="7">
    <location>
        <begin position="86"/>
        <end position="105"/>
    </location>
</feature>
<sequence length="303" mass="34736">MANSKVKIKPNCGGWTKRNKIGFMYVCIWIFGFLLFQMYPFISSLIYSFTDYDIFDKPSFIGLDNYIKLFTKDKEFWNSLTVTLKYTFITVPGKVVLALIIAMILNRELKGINFMRTVYYIPSLLSGSVAVAILWKVLFMNDGFINSLLGVVHIPPVKWMGNPSMAVITICMLEIWQFGSSMVLFLSALKQVPRELYEAARIDGATKIRIFFKITLPMITSIAFFNIIMQLITALQNFTSAFVVTNGGPNKATYVLGMKLYTDAFKYFKMGYACATSWILFIIIMIMTLILFVTSKKWVYYDN</sequence>
<evidence type="ECO:0000256" key="3">
    <source>
        <dbReference type="ARBA" id="ARBA00022475"/>
    </source>
</evidence>
<dbReference type="CDD" id="cd06261">
    <property type="entry name" value="TM_PBP2"/>
    <property type="match status" value="1"/>
</dbReference>
<dbReference type="OrthoDB" id="9788108at2"/>
<dbReference type="AlphaFoldDB" id="A0A084JHV3"/>